<evidence type="ECO:0000256" key="1">
    <source>
        <dbReference type="ARBA" id="ARBA00022729"/>
    </source>
</evidence>
<accession>A0A9P1MW92</accession>
<proteinExistence type="predicted"/>
<comment type="caution">
    <text evidence="6">The sequence shown here is derived from an EMBL/GenBank/DDBJ whole genome shotgun (WGS) entry which is preliminary data.</text>
</comment>
<comment type="caution">
    <text evidence="3">Lacks conserved residue(s) required for the propagation of feature annotation.</text>
</comment>
<evidence type="ECO:0000313" key="6">
    <source>
        <dbReference type="EMBL" id="CAI5439133.1"/>
    </source>
</evidence>
<dbReference type="OrthoDB" id="5863778at2759"/>
<keyword evidence="1 4" id="KW-0732">Signal</keyword>
<feature type="domain" description="ShKT" evidence="5">
    <location>
        <begin position="113"/>
        <end position="153"/>
    </location>
</feature>
<protein>
    <recommendedName>
        <fullName evidence="5">ShKT domain-containing protein</fullName>
    </recommendedName>
</protein>
<reference evidence="6" key="1">
    <citation type="submission" date="2022-11" db="EMBL/GenBank/DDBJ databases">
        <authorList>
            <person name="Kikuchi T."/>
        </authorList>
    </citation>
    <scope>NUCLEOTIDE SEQUENCE</scope>
    <source>
        <strain evidence="6">PS1010</strain>
    </source>
</reference>
<dbReference type="SMART" id="SM00254">
    <property type="entry name" value="ShKT"/>
    <property type="match status" value="3"/>
</dbReference>
<dbReference type="InterPro" id="IPR003582">
    <property type="entry name" value="ShKT_dom"/>
</dbReference>
<evidence type="ECO:0000256" key="2">
    <source>
        <dbReference type="ARBA" id="ARBA00023157"/>
    </source>
</evidence>
<dbReference type="Gene3D" id="1.10.10.1940">
    <property type="match status" value="2"/>
</dbReference>
<evidence type="ECO:0000313" key="7">
    <source>
        <dbReference type="Proteomes" id="UP001152747"/>
    </source>
</evidence>
<evidence type="ECO:0000259" key="5">
    <source>
        <dbReference type="PROSITE" id="PS51670"/>
    </source>
</evidence>
<feature type="signal peptide" evidence="4">
    <location>
        <begin position="1"/>
        <end position="18"/>
    </location>
</feature>
<dbReference type="Pfam" id="PF01549">
    <property type="entry name" value="ShK"/>
    <property type="match status" value="3"/>
</dbReference>
<dbReference type="Proteomes" id="UP001152747">
    <property type="component" value="Unassembled WGS sequence"/>
</dbReference>
<dbReference type="PANTHER" id="PTHR46219">
    <property type="entry name" value="PROTEIN CBG11138"/>
    <property type="match status" value="1"/>
</dbReference>
<dbReference type="AlphaFoldDB" id="A0A9P1MW92"/>
<sequence length="247" mass="26724">MSIKFIILSSFLVYRAFACDSSESEGPCDGSTLTCSTQVCDTAAGQCCPATSTSTTTVSTTTAYNCTDLLNPRTGVSDCPGLSYLCSDSTYYDVMTVQCPKTCGRCSSYNSSCSDRVNPSTGVSDCPSRAYLCNDSTYYDVMTYQCPSTCGRCSSSSTTSSSTCVDLLNPSTGVSDCPSRAYLCTNAVYYSLMTVQCPRQQSQNAAVLSNPQLSISYASEQDDVWFGQDIRRYQQLFTERDSQVSLF</sequence>
<dbReference type="EMBL" id="CANHGI010000001">
    <property type="protein sequence ID" value="CAI5439133.1"/>
    <property type="molecule type" value="Genomic_DNA"/>
</dbReference>
<evidence type="ECO:0000256" key="3">
    <source>
        <dbReference type="PROSITE-ProRule" id="PRU01005"/>
    </source>
</evidence>
<gene>
    <name evidence="6" type="ORF">CAMP_LOCUS1770</name>
</gene>
<keyword evidence="7" id="KW-1185">Reference proteome</keyword>
<organism evidence="6 7">
    <name type="scientific">Caenorhabditis angaria</name>
    <dbReference type="NCBI Taxonomy" id="860376"/>
    <lineage>
        <taxon>Eukaryota</taxon>
        <taxon>Metazoa</taxon>
        <taxon>Ecdysozoa</taxon>
        <taxon>Nematoda</taxon>
        <taxon>Chromadorea</taxon>
        <taxon>Rhabditida</taxon>
        <taxon>Rhabditina</taxon>
        <taxon>Rhabditomorpha</taxon>
        <taxon>Rhabditoidea</taxon>
        <taxon>Rhabditidae</taxon>
        <taxon>Peloderinae</taxon>
        <taxon>Caenorhabditis</taxon>
    </lineage>
</organism>
<feature type="chain" id="PRO_5040333884" description="ShKT domain-containing protein" evidence="4">
    <location>
        <begin position="19"/>
        <end position="247"/>
    </location>
</feature>
<dbReference type="Gene3D" id="1.10.10.1870">
    <property type="entry name" value="ShTK domain-like"/>
    <property type="match status" value="1"/>
</dbReference>
<dbReference type="FunFam" id="1.10.10.1940:FF:000002">
    <property type="entry name" value="PHAryngeal gland Toxin-related"/>
    <property type="match status" value="2"/>
</dbReference>
<keyword evidence="2" id="KW-1015">Disulfide bond</keyword>
<feature type="domain" description="ShKT" evidence="5">
    <location>
        <begin position="66"/>
        <end position="106"/>
    </location>
</feature>
<name>A0A9P1MW92_9PELO</name>
<dbReference type="PANTHER" id="PTHR46219:SF5">
    <property type="entry name" value="SHKT DOMAIN-CONTAINING PROTEIN"/>
    <property type="match status" value="1"/>
</dbReference>
<dbReference type="PROSITE" id="PS51670">
    <property type="entry name" value="SHKT"/>
    <property type="match status" value="2"/>
</dbReference>
<evidence type="ECO:0000256" key="4">
    <source>
        <dbReference type="SAM" id="SignalP"/>
    </source>
</evidence>